<sequence length="235" mass="26148">MIDSQQLMIKAEELLHRMSPEGRERARRARERKAARAKRLFKRMFWGALTVVAATMLWAGIVGPIGMGGVLLAAIALVLVFAGVLIFSSEAPVAPEQLRDVDLTRLPQQTERWLEGQRPALPAPAQRLTDQIGVRLEALMPQLQGLDPQEPAAQEVRRLVADELPELVRGYQRVPQSLRRQTSGGTSPDRQLVDGLTLVDEELKRMCEQLASGDLDKLATQGRYLQLKYKGDPLG</sequence>
<dbReference type="Proteomes" id="UP000734218">
    <property type="component" value="Unassembled WGS sequence"/>
</dbReference>
<gene>
    <name evidence="2" type="ORF">GGR88_000434</name>
</gene>
<keyword evidence="3" id="KW-1185">Reference proteome</keyword>
<protein>
    <submittedName>
        <fullName evidence="2">Uncharacterized protein</fullName>
    </submittedName>
</protein>
<keyword evidence="1" id="KW-0812">Transmembrane</keyword>
<name>A0ABX0XJP0_9SPHN</name>
<evidence type="ECO:0000313" key="3">
    <source>
        <dbReference type="Proteomes" id="UP000734218"/>
    </source>
</evidence>
<keyword evidence="1" id="KW-0472">Membrane</keyword>
<feature type="transmembrane region" description="Helical" evidence="1">
    <location>
        <begin position="40"/>
        <end position="59"/>
    </location>
</feature>
<comment type="caution">
    <text evidence="2">The sequence shown here is derived from an EMBL/GenBank/DDBJ whole genome shotgun (WGS) entry which is preliminary data.</text>
</comment>
<accession>A0ABX0XJP0</accession>
<organism evidence="2 3">
    <name type="scientific">Sphingomonas jejuensis</name>
    <dbReference type="NCBI Taxonomy" id="904715"/>
    <lineage>
        <taxon>Bacteria</taxon>
        <taxon>Pseudomonadati</taxon>
        <taxon>Pseudomonadota</taxon>
        <taxon>Alphaproteobacteria</taxon>
        <taxon>Sphingomonadales</taxon>
        <taxon>Sphingomonadaceae</taxon>
        <taxon>Sphingomonas</taxon>
    </lineage>
</organism>
<evidence type="ECO:0000256" key="1">
    <source>
        <dbReference type="SAM" id="Phobius"/>
    </source>
</evidence>
<keyword evidence="1" id="KW-1133">Transmembrane helix</keyword>
<evidence type="ECO:0000313" key="2">
    <source>
        <dbReference type="EMBL" id="NJC32960.1"/>
    </source>
</evidence>
<proteinExistence type="predicted"/>
<feature type="transmembrane region" description="Helical" evidence="1">
    <location>
        <begin position="65"/>
        <end position="87"/>
    </location>
</feature>
<dbReference type="RefSeq" id="WP_167952534.1">
    <property type="nucleotide sequence ID" value="NZ_JAATJE010000001.1"/>
</dbReference>
<dbReference type="EMBL" id="JAATJE010000001">
    <property type="protein sequence ID" value="NJC32960.1"/>
    <property type="molecule type" value="Genomic_DNA"/>
</dbReference>
<reference evidence="2 3" key="1">
    <citation type="submission" date="2020-03" db="EMBL/GenBank/DDBJ databases">
        <title>Genomic Encyclopedia of Type Strains, Phase IV (KMG-IV): sequencing the most valuable type-strain genomes for metagenomic binning, comparative biology and taxonomic classification.</title>
        <authorList>
            <person name="Goeker M."/>
        </authorList>
    </citation>
    <scope>NUCLEOTIDE SEQUENCE [LARGE SCALE GENOMIC DNA]</scope>
    <source>
        <strain evidence="2 3">DSM 27651</strain>
    </source>
</reference>